<comment type="similarity">
    <text evidence="1">Belongs to the ketopantoate reductase family.</text>
</comment>
<dbReference type="FunFam" id="1.10.1040.10:FF:000057">
    <property type="entry name" value="2-dehydropantoate 2-reductase"/>
    <property type="match status" value="1"/>
</dbReference>
<dbReference type="InterPro" id="IPR003710">
    <property type="entry name" value="ApbA"/>
</dbReference>
<dbReference type="VEuPathDB" id="TrichDB:TVAG_538040"/>
<dbReference type="GO" id="GO:0015940">
    <property type="term" value="P:pantothenate biosynthetic process"/>
    <property type="evidence" value="ECO:0007669"/>
    <property type="project" value="InterPro"/>
</dbReference>
<evidence type="ECO:0000313" key="9">
    <source>
        <dbReference type="Proteomes" id="UP000001542"/>
    </source>
</evidence>
<dbReference type="RefSeq" id="XP_001289962.1">
    <property type="nucleotide sequence ID" value="XM_001289961.1"/>
</dbReference>
<dbReference type="SUPFAM" id="SSF51735">
    <property type="entry name" value="NAD(P)-binding Rossmann-fold domains"/>
    <property type="match status" value="1"/>
</dbReference>
<proteinExistence type="inferred from homology"/>
<reference evidence="8" key="2">
    <citation type="journal article" date="2007" name="Science">
        <title>Draft genome sequence of the sexually transmitted pathogen Trichomonas vaginalis.</title>
        <authorList>
            <person name="Carlton J.M."/>
            <person name="Hirt R.P."/>
            <person name="Silva J.C."/>
            <person name="Delcher A.L."/>
            <person name="Schatz M."/>
            <person name="Zhao Q."/>
            <person name="Wortman J.R."/>
            <person name="Bidwell S.L."/>
            <person name="Alsmark U.C.M."/>
            <person name="Besteiro S."/>
            <person name="Sicheritz-Ponten T."/>
            <person name="Noel C.J."/>
            <person name="Dacks J.B."/>
            <person name="Foster P.G."/>
            <person name="Simillion C."/>
            <person name="Van de Peer Y."/>
            <person name="Miranda-Saavedra D."/>
            <person name="Barton G.J."/>
            <person name="Westrop G.D."/>
            <person name="Mueller S."/>
            <person name="Dessi D."/>
            <person name="Fiori P.L."/>
            <person name="Ren Q."/>
            <person name="Paulsen I."/>
            <person name="Zhang H."/>
            <person name="Bastida-Corcuera F.D."/>
            <person name="Simoes-Barbosa A."/>
            <person name="Brown M.T."/>
            <person name="Hayes R.D."/>
            <person name="Mukherjee M."/>
            <person name="Okumura C.Y."/>
            <person name="Schneider R."/>
            <person name="Smith A.J."/>
            <person name="Vanacova S."/>
            <person name="Villalvazo M."/>
            <person name="Haas B.J."/>
            <person name="Pertea M."/>
            <person name="Feldblyum T.V."/>
            <person name="Utterback T.R."/>
            <person name="Shu C.L."/>
            <person name="Osoegawa K."/>
            <person name="de Jong P.J."/>
            <person name="Hrdy I."/>
            <person name="Horvathova L."/>
            <person name="Zubacova Z."/>
            <person name="Dolezal P."/>
            <person name="Malik S.B."/>
            <person name="Logsdon J.M. Jr."/>
            <person name="Henze K."/>
            <person name="Gupta A."/>
            <person name="Wang C.C."/>
            <person name="Dunne R.L."/>
            <person name="Upcroft J.A."/>
            <person name="Upcroft P."/>
            <person name="White O."/>
            <person name="Salzberg S.L."/>
            <person name="Tang P."/>
            <person name="Chiu C.-H."/>
            <person name="Lee Y.-S."/>
            <person name="Embley T.M."/>
            <person name="Coombs G.H."/>
            <person name="Mottram J.C."/>
            <person name="Tachezy J."/>
            <person name="Fraser-Liggett C.M."/>
            <person name="Johnson P.J."/>
        </authorList>
    </citation>
    <scope>NUCLEOTIDE SEQUENCE [LARGE SCALE GENOMIC DNA]</scope>
    <source>
        <strain evidence="8">G3</strain>
    </source>
</reference>
<dbReference type="InterPro" id="IPR013332">
    <property type="entry name" value="KPR_N"/>
</dbReference>
<protein>
    <recommendedName>
        <fullName evidence="2">2-dehydropantoate 2-reductase</fullName>
        <ecNumber evidence="2">1.1.1.169</ecNumber>
    </recommendedName>
    <alternativeName>
        <fullName evidence="5">Ketopantoate reductase</fullName>
    </alternativeName>
</protein>
<dbReference type="Pfam" id="PF08546">
    <property type="entry name" value="ApbA_C"/>
    <property type="match status" value="1"/>
</dbReference>
<keyword evidence="4" id="KW-0560">Oxidoreductase</keyword>
<accession>A2H0N5</accession>
<dbReference type="InterPro" id="IPR013328">
    <property type="entry name" value="6PGD_dom2"/>
</dbReference>
<dbReference type="SUPFAM" id="SSF48179">
    <property type="entry name" value="6-phosphogluconate dehydrogenase C-terminal domain-like"/>
    <property type="match status" value="1"/>
</dbReference>
<evidence type="ECO:0000256" key="5">
    <source>
        <dbReference type="ARBA" id="ARBA00032024"/>
    </source>
</evidence>
<evidence type="ECO:0000313" key="8">
    <source>
        <dbReference type="EMBL" id="EAX77032.1"/>
    </source>
</evidence>
<dbReference type="GO" id="GO:0005737">
    <property type="term" value="C:cytoplasm"/>
    <property type="evidence" value="ECO:0000318"/>
    <property type="project" value="GO_Central"/>
</dbReference>
<dbReference type="InterPro" id="IPR013752">
    <property type="entry name" value="KPA_reductase"/>
</dbReference>
<dbReference type="OrthoDB" id="3609at2759"/>
<evidence type="ECO:0000256" key="3">
    <source>
        <dbReference type="ARBA" id="ARBA00022857"/>
    </source>
</evidence>
<dbReference type="GO" id="GO:0008677">
    <property type="term" value="F:2-dehydropantoate 2-reductase activity"/>
    <property type="evidence" value="ECO:0000318"/>
    <property type="project" value="GO_Central"/>
</dbReference>
<dbReference type="PANTHER" id="PTHR43765">
    <property type="entry name" value="2-DEHYDROPANTOATE 2-REDUCTASE-RELATED"/>
    <property type="match status" value="1"/>
</dbReference>
<dbReference type="EMBL" id="DS123657">
    <property type="protein sequence ID" value="EAX77032.1"/>
    <property type="molecule type" value="Genomic_DNA"/>
</dbReference>
<name>A2H0N5_TRIV3</name>
<gene>
    <name evidence="8" type="ORF">TVAG_538040</name>
</gene>
<evidence type="ECO:0000256" key="4">
    <source>
        <dbReference type="ARBA" id="ARBA00023002"/>
    </source>
</evidence>
<dbReference type="AlphaFoldDB" id="A2H0N5"/>
<reference evidence="8" key="1">
    <citation type="submission" date="2006-10" db="EMBL/GenBank/DDBJ databases">
        <authorList>
            <person name="Amadeo P."/>
            <person name="Zhao Q."/>
            <person name="Wortman J."/>
            <person name="Fraser-Liggett C."/>
            <person name="Carlton J."/>
        </authorList>
    </citation>
    <scope>NUCLEOTIDE SEQUENCE</scope>
    <source>
        <strain evidence="8">G3</strain>
    </source>
</reference>
<sequence>MSEEHATLKVAIAGAGAMGTLFGTTLLEGGNDVVFFDAWPKLLEEMKKTPVAHRILEDGKEKDYDVKVFPFEEAPEEEKDLIIITVKSSDTDATLQKIKARKMIGKNTVILTLQGGFDNADVIAKYHENKDLILFGKTACSSSGCPPRMMTIQKFKIANTTIWPLGCAKDATPVERVQEVVKAVNASGLPFELTNLAIPDRWKMLLYYPANIAVSAVVNLDFSTCWNCEPLQKVLEKLGEECAQIAELEGVDTKFFNKEIAVEAVKKLALEECPKHQGSMNQDVFNQRKTEIEATAGVLLKLAEKHKVELPYTHTIYALIRAKESNYGNECQKPAAK</sequence>
<dbReference type="InterPro" id="IPR050838">
    <property type="entry name" value="Ketopantoate_reductase"/>
</dbReference>
<dbReference type="Gene3D" id="1.10.1040.10">
    <property type="entry name" value="N-(1-d-carboxylethyl)-l-norvaline Dehydrogenase, domain 2"/>
    <property type="match status" value="1"/>
</dbReference>
<dbReference type="Proteomes" id="UP000001542">
    <property type="component" value="Unassembled WGS sequence"/>
</dbReference>
<feature type="domain" description="Ketopantoate reductase C-terminal" evidence="7">
    <location>
        <begin position="200"/>
        <end position="324"/>
    </location>
</feature>
<feature type="domain" description="Ketopantoate reductase N-terminal" evidence="6">
    <location>
        <begin position="10"/>
        <end position="140"/>
    </location>
</feature>
<dbReference type="InterPro" id="IPR008927">
    <property type="entry name" value="6-PGluconate_DH-like_C_sf"/>
</dbReference>
<dbReference type="VEuPathDB" id="TrichDB:TVAGG3_0518460"/>
<evidence type="ECO:0000256" key="1">
    <source>
        <dbReference type="ARBA" id="ARBA00007870"/>
    </source>
</evidence>
<dbReference type="PANTHER" id="PTHR43765:SF2">
    <property type="entry name" value="2-DEHYDROPANTOATE 2-REDUCTASE"/>
    <property type="match status" value="1"/>
</dbReference>
<evidence type="ECO:0000259" key="7">
    <source>
        <dbReference type="Pfam" id="PF08546"/>
    </source>
</evidence>
<dbReference type="Pfam" id="PF02558">
    <property type="entry name" value="ApbA"/>
    <property type="match status" value="1"/>
</dbReference>
<keyword evidence="9" id="KW-1185">Reference proteome</keyword>
<dbReference type="GO" id="GO:0050661">
    <property type="term" value="F:NADP binding"/>
    <property type="evidence" value="ECO:0000318"/>
    <property type="project" value="GO_Central"/>
</dbReference>
<keyword evidence="3" id="KW-0521">NADP</keyword>
<dbReference type="SMR" id="A2H0N5"/>
<dbReference type="NCBIfam" id="TIGR00745">
    <property type="entry name" value="apbA_panE"/>
    <property type="match status" value="1"/>
</dbReference>
<dbReference type="EC" id="1.1.1.169" evidence="2"/>
<evidence type="ECO:0000256" key="2">
    <source>
        <dbReference type="ARBA" id="ARBA00013014"/>
    </source>
</evidence>
<evidence type="ECO:0000259" key="6">
    <source>
        <dbReference type="Pfam" id="PF02558"/>
    </source>
</evidence>
<organism evidence="8 9">
    <name type="scientific">Trichomonas vaginalis (strain ATCC PRA-98 / G3)</name>
    <dbReference type="NCBI Taxonomy" id="412133"/>
    <lineage>
        <taxon>Eukaryota</taxon>
        <taxon>Metamonada</taxon>
        <taxon>Parabasalia</taxon>
        <taxon>Trichomonadida</taxon>
        <taxon>Trichomonadidae</taxon>
        <taxon>Trichomonas</taxon>
    </lineage>
</organism>
<dbReference type="KEGG" id="tva:4734447"/>
<dbReference type="Gene3D" id="3.40.50.720">
    <property type="entry name" value="NAD(P)-binding Rossmann-like Domain"/>
    <property type="match status" value="1"/>
</dbReference>
<dbReference type="InterPro" id="IPR036291">
    <property type="entry name" value="NAD(P)-bd_dom_sf"/>
</dbReference>
<dbReference type="InParanoid" id="A2H0N5"/>